<comment type="caution">
    <text evidence="2">The sequence shown here is derived from an EMBL/GenBank/DDBJ whole genome shotgun (WGS) entry which is preliminary data.</text>
</comment>
<keyword evidence="3" id="KW-1185">Reference proteome</keyword>
<organism evidence="2 3">
    <name type="scientific">Amycolatopsis samaneae</name>
    <dbReference type="NCBI Taxonomy" id="664691"/>
    <lineage>
        <taxon>Bacteria</taxon>
        <taxon>Bacillati</taxon>
        <taxon>Actinomycetota</taxon>
        <taxon>Actinomycetes</taxon>
        <taxon>Pseudonocardiales</taxon>
        <taxon>Pseudonocardiaceae</taxon>
        <taxon>Amycolatopsis</taxon>
    </lineage>
</organism>
<dbReference type="Gene3D" id="3.90.1150.10">
    <property type="entry name" value="Aspartate Aminotransferase, domain 1"/>
    <property type="match status" value="1"/>
</dbReference>
<dbReference type="SUPFAM" id="SSF53383">
    <property type="entry name" value="PLP-dependent transferases"/>
    <property type="match status" value="1"/>
</dbReference>
<evidence type="ECO:0000256" key="1">
    <source>
        <dbReference type="ARBA" id="ARBA00023194"/>
    </source>
</evidence>
<evidence type="ECO:0000313" key="2">
    <source>
        <dbReference type="EMBL" id="MFD2464744.1"/>
    </source>
</evidence>
<dbReference type="Gene3D" id="3.40.640.10">
    <property type="entry name" value="Type I PLP-dependent aspartate aminotransferase-like (Major domain)"/>
    <property type="match status" value="1"/>
</dbReference>
<accession>A0ABW5GUX8</accession>
<reference evidence="3" key="1">
    <citation type="journal article" date="2019" name="Int. J. Syst. Evol. Microbiol.">
        <title>The Global Catalogue of Microorganisms (GCM) 10K type strain sequencing project: providing services to taxonomists for standard genome sequencing and annotation.</title>
        <authorList>
            <consortium name="The Broad Institute Genomics Platform"/>
            <consortium name="The Broad Institute Genome Sequencing Center for Infectious Disease"/>
            <person name="Wu L."/>
            <person name="Ma J."/>
        </authorList>
    </citation>
    <scope>NUCLEOTIDE SEQUENCE [LARGE SCALE GENOMIC DNA]</scope>
    <source>
        <strain evidence="3">CGMCC 4.7643</strain>
    </source>
</reference>
<dbReference type="InterPro" id="IPR015421">
    <property type="entry name" value="PyrdxlP-dep_Trfase_major"/>
</dbReference>
<evidence type="ECO:0000313" key="3">
    <source>
        <dbReference type="Proteomes" id="UP001597419"/>
    </source>
</evidence>
<dbReference type="Proteomes" id="UP001597419">
    <property type="component" value="Unassembled WGS sequence"/>
</dbReference>
<sequence length="398" mass="43711">MNTIDDIRTSPNALSGHYSRFAVSDRLLLTGHSHQAWPDVAEEGLLEAFTDAARDVDAKWDRAFAKADELRAGFRVLLGDRHGEFALGASTHDLVLRFLSAVDLPRRPRLVTTDGEFHTLRRQLARLAEEGVEVVRVPVEPVTTLAERLADRVDGGTAAVLVSAVLFETSRLVPGLAHLADVCRGRSVELVVDAYHALGVVPFSLHDLGLTNAWVLGGGYKYLQLGEGNCFLRLPAHAQELRPVITGWYAEFGALADERRPGEVAYAPGSDRFAGSTYDPTSHYRGARVQRFFTEQGLTPRFLREVSQHQVGVLASRFDELNLAEDVVTRDRETPLDMIGGFLSLRCRDAAGLQVALAERGVRTDARGPHLRFGPAPYLSDLQLETAMATLGEVVRGR</sequence>
<gene>
    <name evidence="2" type="ORF">ACFSYJ_39420</name>
</gene>
<proteinExistence type="predicted"/>
<dbReference type="RefSeq" id="WP_345408321.1">
    <property type="nucleotide sequence ID" value="NZ_BAABHG010000027.1"/>
</dbReference>
<dbReference type="EMBL" id="JBHUKU010000027">
    <property type="protein sequence ID" value="MFD2464744.1"/>
    <property type="molecule type" value="Genomic_DNA"/>
</dbReference>
<dbReference type="InterPro" id="IPR015422">
    <property type="entry name" value="PyrdxlP-dep_Trfase_small"/>
</dbReference>
<name>A0ABW5GUX8_9PSEU</name>
<keyword evidence="1" id="KW-0045">Antibiotic biosynthesis</keyword>
<protein>
    <submittedName>
        <fullName evidence="2">Kynureninase</fullName>
    </submittedName>
</protein>
<dbReference type="InterPro" id="IPR015424">
    <property type="entry name" value="PyrdxlP-dep_Trfase"/>
</dbReference>